<accession>A0AAU8ALU2</accession>
<evidence type="ECO:0000313" key="1">
    <source>
        <dbReference type="EMBL" id="XCC95341.1"/>
    </source>
</evidence>
<sequence length="145" mass="16301">MKYFEHLSLEEFWTRTLQEVDHLYARVEQTEEGLSATKRNALLQSLASLRSDGPLARGSEDHVSRIEALLLDVVDRETLGVRNVFDGHDDPDLGSIGTIRQVPILSEQGCALDALLQNFLMICAMRALLSARVDAHRQMSRLKVV</sequence>
<dbReference type="RefSeq" id="WP_353474184.1">
    <property type="nucleotide sequence ID" value="NZ_CP123385.1"/>
</dbReference>
<proteinExistence type="predicted"/>
<name>A0AAU8ALU2_9RHOB</name>
<reference evidence="1" key="1">
    <citation type="submission" date="2023-02" db="EMBL/GenBank/DDBJ databases">
        <title>Description and genomic characterization of Salipiger bruguierae sp. nov., isolated from the sediment of mangrove plant Bruguiera sexangula.</title>
        <authorList>
            <person name="Long M."/>
        </authorList>
    </citation>
    <scope>NUCLEOTIDE SEQUENCE</scope>
    <source>
        <strain evidence="1">H15</strain>
    </source>
</reference>
<organism evidence="1">
    <name type="scientific">Alloyangia sp. H15</name>
    <dbReference type="NCBI Taxonomy" id="3029062"/>
    <lineage>
        <taxon>Bacteria</taxon>
        <taxon>Pseudomonadati</taxon>
        <taxon>Pseudomonadota</taxon>
        <taxon>Alphaproteobacteria</taxon>
        <taxon>Rhodobacterales</taxon>
        <taxon>Roseobacteraceae</taxon>
        <taxon>Alloyangia</taxon>
    </lineage>
</organism>
<dbReference type="EMBL" id="CP123385">
    <property type="protein sequence ID" value="XCC95341.1"/>
    <property type="molecule type" value="Genomic_DNA"/>
</dbReference>
<dbReference type="AlphaFoldDB" id="A0AAU8ALU2"/>
<protein>
    <submittedName>
        <fullName evidence="1">Uncharacterized protein</fullName>
    </submittedName>
</protein>
<gene>
    <name evidence="1" type="ORF">PVT71_19830</name>
</gene>